<proteinExistence type="predicted"/>
<name>A0A372JGC3_9ACTN</name>
<dbReference type="Proteomes" id="UP000261811">
    <property type="component" value="Unassembled WGS sequence"/>
</dbReference>
<sequence length="167" mass="17463">MSNEDADDLAWERSAVVRVTPSAKARKLAKVPFVEMADGRLQGVVSSGSDIARVYVSSIAAGTHAFSCSTNNNRRCGGLSGSFMCKHLDALLKEAVLQYGAERVAAYLGVEAPPDGGLAEALDGGPSGDDPAAAVFNRFLRHLAYLEVPAQGAPVPEMQWFPAGAVG</sequence>
<protein>
    <submittedName>
        <fullName evidence="1">Uncharacterized protein</fullName>
    </submittedName>
</protein>
<dbReference type="EMBL" id="QURH01000588">
    <property type="protein sequence ID" value="RFU39052.1"/>
    <property type="molecule type" value="Genomic_DNA"/>
</dbReference>
<dbReference type="RefSeq" id="WP_117359626.1">
    <property type="nucleotide sequence ID" value="NZ_QURH01000588.1"/>
</dbReference>
<reference evidence="1 2" key="1">
    <citation type="submission" date="2018-08" db="EMBL/GenBank/DDBJ databases">
        <title>Actinomadura jelena sp. nov., a novel Actinomycete isolated from soil in Chad.</title>
        <authorList>
            <person name="Shi L."/>
        </authorList>
    </citation>
    <scope>NUCLEOTIDE SEQUENCE [LARGE SCALE GENOMIC DNA]</scope>
    <source>
        <strain evidence="1 2">NEAU-G17</strain>
    </source>
</reference>
<organism evidence="1 2">
    <name type="scientific">Actinomadura logoneensis</name>
    <dbReference type="NCBI Taxonomy" id="2293572"/>
    <lineage>
        <taxon>Bacteria</taxon>
        <taxon>Bacillati</taxon>
        <taxon>Actinomycetota</taxon>
        <taxon>Actinomycetes</taxon>
        <taxon>Streptosporangiales</taxon>
        <taxon>Thermomonosporaceae</taxon>
        <taxon>Actinomadura</taxon>
    </lineage>
</organism>
<dbReference type="OrthoDB" id="5510165at2"/>
<keyword evidence="2" id="KW-1185">Reference proteome</keyword>
<gene>
    <name evidence="1" type="ORF">DZF91_24445</name>
</gene>
<comment type="caution">
    <text evidence="1">The sequence shown here is derived from an EMBL/GenBank/DDBJ whole genome shotgun (WGS) entry which is preliminary data.</text>
</comment>
<dbReference type="AlphaFoldDB" id="A0A372JGC3"/>
<evidence type="ECO:0000313" key="1">
    <source>
        <dbReference type="EMBL" id="RFU39052.1"/>
    </source>
</evidence>
<evidence type="ECO:0000313" key="2">
    <source>
        <dbReference type="Proteomes" id="UP000261811"/>
    </source>
</evidence>
<accession>A0A372JGC3</accession>